<protein>
    <submittedName>
        <fullName evidence="1">HTH-type transcriptional regulator IscR</fullName>
    </submittedName>
</protein>
<reference evidence="1 2" key="1">
    <citation type="submission" date="2019-02" db="EMBL/GenBank/DDBJ databases">
        <title>Deep-cultivation of Planctomycetes and their phenomic and genomic characterization uncovers novel biology.</title>
        <authorList>
            <person name="Wiegand S."/>
            <person name="Jogler M."/>
            <person name="Boedeker C."/>
            <person name="Pinto D."/>
            <person name="Vollmers J."/>
            <person name="Rivas-Marin E."/>
            <person name="Kohn T."/>
            <person name="Peeters S.H."/>
            <person name="Heuer A."/>
            <person name="Rast P."/>
            <person name="Oberbeckmann S."/>
            <person name="Bunk B."/>
            <person name="Jeske O."/>
            <person name="Meyerdierks A."/>
            <person name="Storesund J.E."/>
            <person name="Kallscheuer N."/>
            <person name="Luecker S."/>
            <person name="Lage O.M."/>
            <person name="Pohl T."/>
            <person name="Merkel B.J."/>
            <person name="Hornburger P."/>
            <person name="Mueller R.-W."/>
            <person name="Bruemmer F."/>
            <person name="Labrenz M."/>
            <person name="Spormann A.M."/>
            <person name="Op den Camp H."/>
            <person name="Overmann J."/>
            <person name="Amann R."/>
            <person name="Jetten M.S.M."/>
            <person name="Mascher T."/>
            <person name="Medema M.H."/>
            <person name="Devos D.P."/>
            <person name="Kaster A.-K."/>
            <person name="Ovreas L."/>
            <person name="Rohde M."/>
            <person name="Galperin M.Y."/>
            <person name="Jogler C."/>
        </authorList>
    </citation>
    <scope>NUCLEOTIDE SEQUENCE [LARGE SCALE GENOMIC DNA]</scope>
    <source>
        <strain evidence="1 2">I41</strain>
    </source>
</reference>
<evidence type="ECO:0000313" key="2">
    <source>
        <dbReference type="Proteomes" id="UP000317909"/>
    </source>
</evidence>
<dbReference type="GO" id="GO:0003700">
    <property type="term" value="F:DNA-binding transcription factor activity"/>
    <property type="evidence" value="ECO:0007669"/>
    <property type="project" value="TreeGrafter"/>
</dbReference>
<evidence type="ECO:0000313" key="1">
    <source>
        <dbReference type="EMBL" id="QDT73275.1"/>
    </source>
</evidence>
<dbReference type="Proteomes" id="UP000317909">
    <property type="component" value="Chromosome"/>
</dbReference>
<dbReference type="KEGG" id="llh:I41_24640"/>
<dbReference type="InterPro" id="IPR036390">
    <property type="entry name" value="WH_DNA-bd_sf"/>
</dbReference>
<organism evidence="1 2">
    <name type="scientific">Lacipirellula limnantheis</name>
    <dbReference type="NCBI Taxonomy" id="2528024"/>
    <lineage>
        <taxon>Bacteria</taxon>
        <taxon>Pseudomonadati</taxon>
        <taxon>Planctomycetota</taxon>
        <taxon>Planctomycetia</taxon>
        <taxon>Pirellulales</taxon>
        <taxon>Lacipirellulaceae</taxon>
        <taxon>Lacipirellula</taxon>
    </lineage>
</organism>
<dbReference type="EMBL" id="CP036339">
    <property type="protein sequence ID" value="QDT73275.1"/>
    <property type="molecule type" value="Genomic_DNA"/>
</dbReference>
<dbReference type="OrthoDB" id="9800519at2"/>
<dbReference type="RefSeq" id="WP_145432850.1">
    <property type="nucleotide sequence ID" value="NZ_CP036339.1"/>
</dbReference>
<dbReference type="SUPFAM" id="SSF46785">
    <property type="entry name" value="Winged helix' DNA-binding domain"/>
    <property type="match status" value="1"/>
</dbReference>
<dbReference type="NCBIfam" id="TIGR00738">
    <property type="entry name" value="rrf2_super"/>
    <property type="match status" value="1"/>
</dbReference>
<dbReference type="AlphaFoldDB" id="A0A517TY44"/>
<dbReference type="Pfam" id="PF02082">
    <property type="entry name" value="Rrf2"/>
    <property type="match status" value="1"/>
</dbReference>
<gene>
    <name evidence="1" type="primary">iscR_6</name>
    <name evidence="1" type="ORF">I41_24640</name>
</gene>
<name>A0A517TY44_9BACT</name>
<keyword evidence="2" id="KW-1185">Reference proteome</keyword>
<dbReference type="PANTHER" id="PTHR33221">
    <property type="entry name" value="WINGED HELIX-TURN-HELIX TRANSCRIPTIONAL REGULATOR, RRF2 FAMILY"/>
    <property type="match status" value="1"/>
</dbReference>
<dbReference type="GO" id="GO:0005829">
    <property type="term" value="C:cytosol"/>
    <property type="evidence" value="ECO:0007669"/>
    <property type="project" value="TreeGrafter"/>
</dbReference>
<proteinExistence type="predicted"/>
<dbReference type="Gene3D" id="1.10.10.10">
    <property type="entry name" value="Winged helix-like DNA-binding domain superfamily/Winged helix DNA-binding domain"/>
    <property type="match status" value="1"/>
</dbReference>
<accession>A0A517TY44</accession>
<dbReference type="PROSITE" id="PS51197">
    <property type="entry name" value="HTH_RRF2_2"/>
    <property type="match status" value="1"/>
</dbReference>
<sequence>MFSQTVEYALRAMVQLAADSSGAATTKDIAAKAKVPSAYLAKVLQSMRRGGLIHSRRGVGGGVKLAKPAAKITLLDVIDAIEPLKRTPGKKVPAAVQLQKAMDTAVDQLRATFASETLADMLPKGKTVKAAARGPATKRPVAKKR</sequence>
<dbReference type="InterPro" id="IPR000944">
    <property type="entry name" value="Tscrpt_reg_Rrf2"/>
</dbReference>
<dbReference type="PANTHER" id="PTHR33221:SF13">
    <property type="entry name" value="TRANSCRIPTIONAL REGULATOR-RELATED"/>
    <property type="match status" value="1"/>
</dbReference>
<dbReference type="InterPro" id="IPR036388">
    <property type="entry name" value="WH-like_DNA-bd_sf"/>
</dbReference>